<evidence type="ECO:0000313" key="3">
    <source>
        <dbReference type="EMBL" id="KGG51824.1"/>
    </source>
</evidence>
<dbReference type="Gene3D" id="3.40.250.10">
    <property type="entry name" value="Rhodanese-like domain"/>
    <property type="match status" value="1"/>
</dbReference>
<evidence type="ECO:0000259" key="2">
    <source>
        <dbReference type="PROSITE" id="PS50206"/>
    </source>
</evidence>
<dbReference type="Proteomes" id="UP000029725">
    <property type="component" value="Unassembled WGS sequence"/>
</dbReference>
<dbReference type="GeneID" id="25259301"/>
<dbReference type="InterPro" id="IPR045886">
    <property type="entry name" value="ThiF/MoeB/HesA"/>
</dbReference>
<dbReference type="InterPro" id="IPR036873">
    <property type="entry name" value="Rhodanese-like_dom_sf"/>
</dbReference>
<dbReference type="GO" id="GO:0016779">
    <property type="term" value="F:nucleotidyltransferase activity"/>
    <property type="evidence" value="ECO:0007669"/>
    <property type="project" value="TreeGrafter"/>
</dbReference>
<dbReference type="SUPFAM" id="SSF52821">
    <property type="entry name" value="Rhodanese/Cell cycle control phosphatase"/>
    <property type="match status" value="1"/>
</dbReference>
<dbReference type="GO" id="GO:0042292">
    <property type="term" value="F:URM1 activating enzyme activity"/>
    <property type="evidence" value="ECO:0007669"/>
    <property type="project" value="TreeGrafter"/>
</dbReference>
<keyword evidence="4" id="KW-1185">Reference proteome</keyword>
<dbReference type="Pfam" id="PF00581">
    <property type="entry name" value="Rhodanese"/>
    <property type="match status" value="1"/>
</dbReference>
<sequence>MQNSLINDFGLTKTEIERYGRQIILQDFEITGQACLKKASVLVVGAGGIGSPLALSLVCSGIGIFDGFSLGKIGLVDDDFVEATNLHRQTLHTESRVGQSKVYSAATALREHQSDCIIEPIEAWLDVENVSSLIEGYDVVCDASDNIPTRYLLNDACKRAKKHLVSASAIGWEGQIITFLWSEEDSNAPCYRCLFPTPPSSEFVVKCNDGGVLGPITSVIGHLQALEVINLLRGSPNYCQKMLFFDGKKGLSRCIQLRNKRVDCLGCSIPFAPLVELPLQSCEIPLENVGFKELSVSALAVGVTGPLLLLDVRPSHHFKIGYLRSAVNIPSNVILRMRSIDELFINIEKVLSNLKDTPPLHSICVMCRRGIDSIHVSNHILRLSDKVSVYNLKGGLLAWSREIDPNFPIY</sequence>
<gene>
    <name evidence="3" type="ORF">DI09_26p240</name>
</gene>
<comment type="similarity">
    <text evidence="1">Belongs to the HesA/MoeB/ThiF family.</text>
</comment>
<dbReference type="EMBL" id="JMKJ01000188">
    <property type="protein sequence ID" value="KGG51824.1"/>
    <property type="molecule type" value="Genomic_DNA"/>
</dbReference>
<evidence type="ECO:0000256" key="1">
    <source>
        <dbReference type="ARBA" id="ARBA00009919"/>
    </source>
</evidence>
<dbReference type="GO" id="GO:0004792">
    <property type="term" value="F:thiosulfate-cyanide sulfurtransferase activity"/>
    <property type="evidence" value="ECO:0007669"/>
    <property type="project" value="TreeGrafter"/>
</dbReference>
<dbReference type="RefSeq" id="XP_013238251.1">
    <property type="nucleotide sequence ID" value="XM_013382797.1"/>
</dbReference>
<name>A0A098VSS0_9MICR</name>
<dbReference type="SUPFAM" id="SSF69572">
    <property type="entry name" value="Activating enzymes of the ubiquitin-like proteins"/>
    <property type="match status" value="1"/>
</dbReference>
<dbReference type="HOGENOM" id="CLU_013325_1_2_1"/>
<accession>A0A098VSS0</accession>
<comment type="caution">
    <text evidence="3">The sequence shown here is derived from an EMBL/GenBank/DDBJ whole genome shotgun (WGS) entry which is preliminary data.</text>
</comment>
<reference evidence="3 4" key="1">
    <citation type="submission" date="2014-04" db="EMBL/GenBank/DDBJ databases">
        <title>A new species of microsporidia sheds light on the evolution of extreme parasitism.</title>
        <authorList>
            <person name="Haag K.L."/>
            <person name="James T.Y."/>
            <person name="Larsson R."/>
            <person name="Schaer T.M."/>
            <person name="Refardt D."/>
            <person name="Pombert J.-F."/>
            <person name="Ebert D."/>
        </authorList>
    </citation>
    <scope>NUCLEOTIDE SEQUENCE [LARGE SCALE GENOMIC DNA]</scope>
    <source>
        <strain evidence="3 4">UGP3</strain>
        <tissue evidence="3">Spores</tissue>
    </source>
</reference>
<feature type="domain" description="Rhodanese" evidence="2">
    <location>
        <begin position="303"/>
        <end position="408"/>
    </location>
</feature>
<dbReference type="VEuPathDB" id="MicrosporidiaDB:DI09_26p240"/>
<dbReference type="InterPro" id="IPR000594">
    <property type="entry name" value="ThiF_NAD_FAD-bd"/>
</dbReference>
<dbReference type="GO" id="GO:0005737">
    <property type="term" value="C:cytoplasm"/>
    <property type="evidence" value="ECO:0007669"/>
    <property type="project" value="TreeGrafter"/>
</dbReference>
<dbReference type="InterPro" id="IPR001763">
    <property type="entry name" value="Rhodanese-like_dom"/>
</dbReference>
<dbReference type="PANTHER" id="PTHR10953:SF102">
    <property type="entry name" value="ADENYLYLTRANSFERASE AND SULFURTRANSFERASE MOCS3"/>
    <property type="match status" value="1"/>
</dbReference>
<dbReference type="SMART" id="SM00450">
    <property type="entry name" value="RHOD"/>
    <property type="match status" value="1"/>
</dbReference>
<dbReference type="Gene3D" id="3.40.50.720">
    <property type="entry name" value="NAD(P)-binding Rossmann-like Domain"/>
    <property type="match status" value="1"/>
</dbReference>
<dbReference type="AlphaFoldDB" id="A0A098VSS0"/>
<dbReference type="CDD" id="cd00757">
    <property type="entry name" value="ThiF_MoeB_HesA_family"/>
    <property type="match status" value="1"/>
</dbReference>
<dbReference type="GO" id="GO:0032447">
    <property type="term" value="P:protein urmylation"/>
    <property type="evidence" value="ECO:0007669"/>
    <property type="project" value="TreeGrafter"/>
</dbReference>
<protein>
    <recommendedName>
        <fullName evidence="2">Rhodanese domain-containing protein</fullName>
    </recommendedName>
</protein>
<dbReference type="Pfam" id="PF00899">
    <property type="entry name" value="ThiF"/>
    <property type="match status" value="1"/>
</dbReference>
<dbReference type="PANTHER" id="PTHR10953">
    <property type="entry name" value="UBIQUITIN-ACTIVATING ENZYME E1"/>
    <property type="match status" value="1"/>
</dbReference>
<proteinExistence type="inferred from homology"/>
<evidence type="ECO:0000313" key="4">
    <source>
        <dbReference type="Proteomes" id="UP000029725"/>
    </source>
</evidence>
<dbReference type="InterPro" id="IPR035985">
    <property type="entry name" value="Ubiquitin-activating_enz"/>
</dbReference>
<dbReference type="PROSITE" id="PS50206">
    <property type="entry name" value="RHODANESE_3"/>
    <property type="match status" value="1"/>
</dbReference>
<organism evidence="3 4">
    <name type="scientific">Mitosporidium daphniae</name>
    <dbReference type="NCBI Taxonomy" id="1485682"/>
    <lineage>
        <taxon>Eukaryota</taxon>
        <taxon>Fungi</taxon>
        <taxon>Fungi incertae sedis</taxon>
        <taxon>Microsporidia</taxon>
        <taxon>Mitosporidium</taxon>
    </lineage>
</organism>
<dbReference type="FunFam" id="3.40.50.720:FF:000080">
    <property type="entry name" value="Thiazole biosynthesis adenylyltransferase ThiF"/>
    <property type="match status" value="1"/>
</dbReference>
<dbReference type="OrthoDB" id="10261062at2759"/>
<dbReference type="GO" id="GO:0002143">
    <property type="term" value="P:tRNA wobble position uridine thiolation"/>
    <property type="evidence" value="ECO:0007669"/>
    <property type="project" value="TreeGrafter"/>
</dbReference>